<evidence type="ECO:0000313" key="2">
    <source>
        <dbReference type="Proteomes" id="UP000314982"/>
    </source>
</evidence>
<evidence type="ECO:0000313" key="1">
    <source>
        <dbReference type="Ensembl" id="ENSHHUP00000076077.1"/>
    </source>
</evidence>
<organism evidence="1 2">
    <name type="scientific">Hucho hucho</name>
    <name type="common">huchen</name>
    <dbReference type="NCBI Taxonomy" id="62062"/>
    <lineage>
        <taxon>Eukaryota</taxon>
        <taxon>Metazoa</taxon>
        <taxon>Chordata</taxon>
        <taxon>Craniata</taxon>
        <taxon>Vertebrata</taxon>
        <taxon>Euteleostomi</taxon>
        <taxon>Actinopterygii</taxon>
        <taxon>Neopterygii</taxon>
        <taxon>Teleostei</taxon>
        <taxon>Protacanthopterygii</taxon>
        <taxon>Salmoniformes</taxon>
        <taxon>Salmonidae</taxon>
        <taxon>Salmoninae</taxon>
        <taxon>Hucho</taxon>
    </lineage>
</organism>
<proteinExistence type="predicted"/>
<dbReference type="GeneTree" id="ENSGT00970000197577"/>
<dbReference type="AlphaFoldDB" id="A0A4W5QIX2"/>
<accession>A0A4W5QIX2</accession>
<evidence type="ECO:0008006" key="3">
    <source>
        <dbReference type="Google" id="ProtNLM"/>
    </source>
</evidence>
<dbReference type="SUPFAM" id="SSF52266">
    <property type="entry name" value="SGNH hydrolase"/>
    <property type="match status" value="1"/>
</dbReference>
<dbReference type="Gene3D" id="3.40.50.12700">
    <property type="match status" value="1"/>
</dbReference>
<reference evidence="1" key="2">
    <citation type="submission" date="2025-08" db="UniProtKB">
        <authorList>
            <consortium name="Ensembl"/>
        </authorList>
    </citation>
    <scope>IDENTIFICATION</scope>
</reference>
<dbReference type="Ensembl" id="ENSHHUT00000078556.1">
    <property type="protein sequence ID" value="ENSHHUP00000076077.1"/>
    <property type="gene ID" value="ENSHHUG00000044523.1"/>
</dbReference>
<reference evidence="1" key="3">
    <citation type="submission" date="2025-09" db="UniProtKB">
        <authorList>
            <consortium name="Ensembl"/>
        </authorList>
    </citation>
    <scope>IDENTIFICATION</scope>
</reference>
<keyword evidence="2" id="KW-1185">Reference proteome</keyword>
<sequence>YNVYISDITHIKCIHCTLNHLLNLAYAVRPSTQISTPGGAMVGLRTPARNGQQPSTIITGSFMVRSVEKLGYWIYQKMPTIKKQIPALKIVMLHIGFNDIMRVKSVKLRDSFLQLLENSQKLAEHVIVSGPIPSPCCCGIECFSRLWSLHQWLMRLTKDLGMSFVDNFHSFWNRPGYFVEDGIHLGENGSRLTL</sequence>
<dbReference type="Proteomes" id="UP000314982">
    <property type="component" value="Unassembled WGS sequence"/>
</dbReference>
<name>A0A4W5QIX2_9TELE</name>
<reference evidence="2" key="1">
    <citation type="submission" date="2018-06" db="EMBL/GenBank/DDBJ databases">
        <title>Genome assembly of Danube salmon.</title>
        <authorList>
            <person name="Macqueen D.J."/>
            <person name="Gundappa M.K."/>
        </authorList>
    </citation>
    <scope>NUCLEOTIDE SEQUENCE [LARGE SCALE GENOMIC DNA]</scope>
</reference>
<protein>
    <recommendedName>
        <fullName evidence="3">SGNH hydrolase-type esterase domain-containing protein</fullName>
    </recommendedName>
</protein>